<proteinExistence type="predicted"/>
<dbReference type="InterPro" id="IPR011990">
    <property type="entry name" value="TPR-like_helical_dom_sf"/>
</dbReference>
<dbReference type="Proteomes" id="UP001152888">
    <property type="component" value="Unassembled WGS sequence"/>
</dbReference>
<dbReference type="OrthoDB" id="421075at2759"/>
<dbReference type="GO" id="GO:0006401">
    <property type="term" value="P:RNA catabolic process"/>
    <property type="evidence" value="ECO:0007669"/>
    <property type="project" value="InterPro"/>
</dbReference>
<feature type="repeat" description="TPR" evidence="3">
    <location>
        <begin position="541"/>
        <end position="574"/>
    </location>
</feature>
<organism evidence="4 5">
    <name type="scientific">Acanthoscelides obtectus</name>
    <name type="common">Bean weevil</name>
    <name type="synonym">Bruchus obtectus</name>
    <dbReference type="NCBI Taxonomy" id="200917"/>
    <lineage>
        <taxon>Eukaryota</taxon>
        <taxon>Metazoa</taxon>
        <taxon>Ecdysozoa</taxon>
        <taxon>Arthropoda</taxon>
        <taxon>Hexapoda</taxon>
        <taxon>Insecta</taxon>
        <taxon>Pterygota</taxon>
        <taxon>Neoptera</taxon>
        <taxon>Endopterygota</taxon>
        <taxon>Coleoptera</taxon>
        <taxon>Polyphaga</taxon>
        <taxon>Cucujiformia</taxon>
        <taxon>Chrysomeloidea</taxon>
        <taxon>Chrysomelidae</taxon>
        <taxon>Bruchinae</taxon>
        <taxon>Bruchini</taxon>
        <taxon>Acanthoscelides</taxon>
    </lineage>
</organism>
<comment type="caution">
    <text evidence="4">The sequence shown here is derived from an EMBL/GenBank/DDBJ whole genome shotgun (WGS) entry which is preliminary data.</text>
</comment>
<dbReference type="AlphaFoldDB" id="A0A9P0LB74"/>
<name>A0A9P0LB74_ACAOB</name>
<dbReference type="InterPro" id="IPR013105">
    <property type="entry name" value="TPR_2"/>
</dbReference>
<evidence type="ECO:0000256" key="3">
    <source>
        <dbReference type="PROSITE-ProRule" id="PRU00339"/>
    </source>
</evidence>
<feature type="repeat" description="TPR" evidence="3">
    <location>
        <begin position="471"/>
        <end position="504"/>
    </location>
</feature>
<feature type="repeat" description="TPR" evidence="3">
    <location>
        <begin position="837"/>
        <end position="870"/>
    </location>
</feature>
<dbReference type="SUPFAM" id="SSF48452">
    <property type="entry name" value="TPR-like"/>
    <property type="match status" value="5"/>
</dbReference>
<evidence type="ECO:0000256" key="2">
    <source>
        <dbReference type="ARBA" id="ARBA00022803"/>
    </source>
</evidence>
<dbReference type="SMART" id="SM00028">
    <property type="entry name" value="TPR"/>
    <property type="match status" value="13"/>
</dbReference>
<dbReference type="Gene3D" id="1.25.40.10">
    <property type="entry name" value="Tetratricopeptide repeat domain"/>
    <property type="match status" value="7"/>
</dbReference>
<feature type="repeat" description="TPR" evidence="3">
    <location>
        <begin position="437"/>
        <end position="470"/>
    </location>
</feature>
<dbReference type="PANTHER" id="PTHR15704:SF7">
    <property type="entry name" value="SUPERKILLER COMPLEX PROTEIN 3"/>
    <property type="match status" value="1"/>
</dbReference>
<feature type="repeat" description="TPR" evidence="3">
    <location>
        <begin position="38"/>
        <end position="71"/>
    </location>
</feature>
<sequence length="1253" mass="143806">MKDVKALLKEARDAIKNKDYETSLKVSKSILKEDKTNYMALIFLGLSLQEVGPEDQAPKAFKKAIELNSTNPLAYNGLISYYEKIDNEDAKKELVKLYTEILELEIEQKKVIEFCEKLASIGQNNSDIYDIAKTVYNAKDKVEDKATINRVVVNLLSSKVTDLPSEILQIYEECLYCLVSNDNTVTSTQYSAYLSVLYKQNRYKDLLEHAQVMHKLFENDNMPLVWICKISNQSYLENKEFAQNCAELTKISCEELLKNDPNDAIGLFTHGIMLVEDQKLLEAKEVLTKVTRMRPGLLHAWIMLTTLLVRLGLYEEAIHASEASEKLLKSIKYSNKKLKEILDCSLIQLYSISSDKEDWQKAIELYNKITNESTKNEYSKYAILAYIHLGKFAEAKSQIQTLTDDSLIQFLKAKMYIQEKRYNDALSLLEKNTPEDSDWWNEIGQIYWKMGEHKNSLVPFLKAAKCDPNNYLTFFYLGNYYQKANDTEKARRCYEKAFKISPNSLDVVTELSSVYRQLKKFDTAQSLLKSLTTGPITKKNCWAYLQLGLSYLEQEDYENAIDRLRYVVRIDGDNVHYWEALADAYFARGSYTSALKCYQRSLEITPKALYPSLQIANIKKILGQYPEAIEDFEELLLDNGLYIPALKGLAETYIRQATECYKTQRFGTSRDHIQSAVNNLTLAMKQDGTYSCLWKLLGDSCTFVTKLSEKYCCLFMANFLLEGGDQDENQLCEKEQLFVSATRFYCKAINLTETNILIWHDLATCYMTHALNTTESEKKKLLLSYAMSACQHCTSINPMNWQHWNLMGNIAMHQEPPNLSLAQHAFIKALIADHNYAVAWANLGTLYFIMDDIKLANKAFAQGQRSDPSHVQSWIGQALIAESLGHEEAMDLFRHCTQIAHHQQSSIGYGHWVCQTLLDSDPHEVIYAIHNMHAIPVACDALTYYTENNPQDSCAWNMLGILKERMQLKQGTLDAFKKAYQLSSQQTRDKARVNYGRMLYKVEDYARAISMFREVEEANFKSGVGLALAYFKDKQYEESYNAYEQALHWLTEEQRNQSELLVALASMAYMFQDANAAKTLLFQSINLKPPSPWGLYATLSLALLHDDKKLAKLVLSELDFFKDRQECLPHYSRLLLYFYIKEEQYERAVKEISKIVHRHPYNASVWLTLTLLLLRMKVRLEAAAKCAQTVIALERKNVDVPKVLTLVSMSHLMIGKRKQAIIAAQKAVHCNPSISDSWTVLKAAQRGECNLLC</sequence>
<dbReference type="PROSITE" id="PS50005">
    <property type="entry name" value="TPR"/>
    <property type="match status" value="6"/>
</dbReference>
<protein>
    <recommendedName>
        <fullName evidence="6">Tetratricopeptide repeat protein 37</fullName>
    </recommendedName>
</protein>
<dbReference type="EMBL" id="CAKOFQ010007205">
    <property type="protein sequence ID" value="CAH1994663.1"/>
    <property type="molecule type" value="Genomic_DNA"/>
</dbReference>
<dbReference type="GO" id="GO:0055087">
    <property type="term" value="C:Ski complex"/>
    <property type="evidence" value="ECO:0007669"/>
    <property type="project" value="InterPro"/>
</dbReference>
<evidence type="ECO:0008006" key="6">
    <source>
        <dbReference type="Google" id="ProtNLM"/>
    </source>
</evidence>
<evidence type="ECO:0000313" key="4">
    <source>
        <dbReference type="EMBL" id="CAH1994663.1"/>
    </source>
</evidence>
<dbReference type="Pfam" id="PF13432">
    <property type="entry name" value="TPR_16"/>
    <property type="match status" value="1"/>
</dbReference>
<dbReference type="InterPro" id="IPR019734">
    <property type="entry name" value="TPR_rpt"/>
</dbReference>
<dbReference type="PANTHER" id="PTHR15704">
    <property type="entry name" value="SUPERKILLER 3 PROTEIN-RELATED"/>
    <property type="match status" value="1"/>
</dbReference>
<keyword evidence="1" id="KW-0677">Repeat</keyword>
<keyword evidence="5" id="KW-1185">Reference proteome</keyword>
<accession>A0A9P0LB74</accession>
<gene>
    <name evidence="4" type="ORF">ACAOBT_LOCUS22243</name>
</gene>
<evidence type="ECO:0000256" key="1">
    <source>
        <dbReference type="ARBA" id="ARBA00022737"/>
    </source>
</evidence>
<reference evidence="4" key="1">
    <citation type="submission" date="2022-03" db="EMBL/GenBank/DDBJ databases">
        <authorList>
            <person name="Sayadi A."/>
        </authorList>
    </citation>
    <scope>NUCLEOTIDE SEQUENCE</scope>
</reference>
<evidence type="ECO:0000313" key="5">
    <source>
        <dbReference type="Proteomes" id="UP001152888"/>
    </source>
</evidence>
<feature type="repeat" description="TPR" evidence="3">
    <location>
        <begin position="575"/>
        <end position="608"/>
    </location>
</feature>
<dbReference type="InterPro" id="IPR039226">
    <property type="entry name" value="Ski3/TTC37"/>
</dbReference>
<dbReference type="Pfam" id="PF07719">
    <property type="entry name" value="TPR_2"/>
    <property type="match status" value="1"/>
</dbReference>
<keyword evidence="2 3" id="KW-0802">TPR repeat</keyword>